<dbReference type="NCBIfam" id="TIGR01764">
    <property type="entry name" value="excise"/>
    <property type="match status" value="1"/>
</dbReference>
<protein>
    <submittedName>
        <fullName evidence="3">Helix-turn-helix domain-containing protein</fullName>
    </submittedName>
</protein>
<reference evidence="3 4" key="1">
    <citation type="submission" date="2020-06" db="EMBL/GenBank/DDBJ databases">
        <title>Description of novel acetic acid bacteria.</title>
        <authorList>
            <person name="Sombolestani A."/>
        </authorList>
    </citation>
    <scope>NUCLEOTIDE SEQUENCE [LARGE SCALE GENOMIC DNA]</scope>
    <source>
        <strain evidence="3 4">LMG 26838</strain>
    </source>
</reference>
<comment type="caution">
    <text evidence="3">The sequence shown here is derived from an EMBL/GenBank/DDBJ whole genome shotgun (WGS) entry which is preliminary data.</text>
</comment>
<organism evidence="3 4">
    <name type="scientific">Endobacter medicaginis</name>
    <dbReference type="NCBI Taxonomy" id="1181271"/>
    <lineage>
        <taxon>Bacteria</taxon>
        <taxon>Pseudomonadati</taxon>
        <taxon>Pseudomonadota</taxon>
        <taxon>Alphaproteobacteria</taxon>
        <taxon>Acetobacterales</taxon>
        <taxon>Acetobacteraceae</taxon>
        <taxon>Endobacter</taxon>
    </lineage>
</organism>
<proteinExistence type="predicted"/>
<dbReference type="SUPFAM" id="SSF46955">
    <property type="entry name" value="Putative DNA-binding domain"/>
    <property type="match status" value="1"/>
</dbReference>
<feature type="compositionally biased region" description="Polar residues" evidence="1">
    <location>
        <begin position="73"/>
        <end position="84"/>
    </location>
</feature>
<dbReference type="Pfam" id="PF12728">
    <property type="entry name" value="HTH_17"/>
    <property type="match status" value="1"/>
</dbReference>
<evidence type="ECO:0000256" key="1">
    <source>
        <dbReference type="SAM" id="MobiDB-lite"/>
    </source>
</evidence>
<feature type="region of interest" description="Disordered" evidence="1">
    <location>
        <begin position="72"/>
        <end position="120"/>
    </location>
</feature>
<dbReference type="InterPro" id="IPR041657">
    <property type="entry name" value="HTH_17"/>
</dbReference>
<dbReference type="Proteomes" id="UP000565205">
    <property type="component" value="Unassembled WGS sequence"/>
</dbReference>
<evidence type="ECO:0000259" key="2">
    <source>
        <dbReference type="Pfam" id="PF12728"/>
    </source>
</evidence>
<sequence>MIDSHIVTRLPRLMKEREVAVELGVSIDTVRRLRKRGEIGHTKIGDRLRYTPEHVQAYLAAGEVAPCPRVVSRSVNTGSTSEPVPTTGAGAGSTETRARHAAHHSALATLRPPRSNSRNG</sequence>
<accession>A0A850NUR7</accession>
<evidence type="ECO:0000313" key="4">
    <source>
        <dbReference type="Proteomes" id="UP000565205"/>
    </source>
</evidence>
<dbReference type="EMBL" id="JABXXQ010000181">
    <property type="protein sequence ID" value="NVN30598.1"/>
    <property type="molecule type" value="Genomic_DNA"/>
</dbReference>
<evidence type="ECO:0000313" key="3">
    <source>
        <dbReference type="EMBL" id="NVN30598.1"/>
    </source>
</evidence>
<name>A0A850NUR7_9PROT</name>
<dbReference type="InterPro" id="IPR010093">
    <property type="entry name" value="SinI_DNA-bd"/>
</dbReference>
<feature type="domain" description="Helix-turn-helix" evidence="2">
    <location>
        <begin position="17"/>
        <end position="61"/>
    </location>
</feature>
<dbReference type="AlphaFoldDB" id="A0A850NUR7"/>
<dbReference type="InterPro" id="IPR009061">
    <property type="entry name" value="DNA-bd_dom_put_sf"/>
</dbReference>
<dbReference type="GO" id="GO:0003677">
    <property type="term" value="F:DNA binding"/>
    <property type="evidence" value="ECO:0007669"/>
    <property type="project" value="InterPro"/>
</dbReference>
<gene>
    <name evidence="3" type="ORF">HUK83_09685</name>
</gene>